<gene>
    <name evidence="3" type="ORF">BN11_2610006</name>
</gene>
<dbReference type="EMBL" id="CAJA01000181">
    <property type="protein sequence ID" value="CCH73352.1"/>
    <property type="molecule type" value="Genomic_DNA"/>
</dbReference>
<dbReference type="PANTHER" id="PTHR30204">
    <property type="entry name" value="REDOX-CYCLING DRUG-SENSING TRANSCRIPTIONAL ACTIVATOR SOXR"/>
    <property type="match status" value="1"/>
</dbReference>
<protein>
    <recommendedName>
        <fullName evidence="2">HTH merR-type domain-containing protein</fullName>
    </recommendedName>
</protein>
<dbReference type="InterPro" id="IPR000551">
    <property type="entry name" value="MerR-type_HTH_dom"/>
</dbReference>
<dbReference type="AlphaFoldDB" id="W6JW90"/>
<name>W6JW90_9MICO</name>
<dbReference type="InterPro" id="IPR047057">
    <property type="entry name" value="MerR_fam"/>
</dbReference>
<dbReference type="CDD" id="cd00592">
    <property type="entry name" value="HTH_MerR-like"/>
    <property type="match status" value="1"/>
</dbReference>
<reference evidence="3 4" key="1">
    <citation type="journal article" date="2013" name="ISME J.">
        <title>A metabolic model for members of the genus Tetrasphaera involved in enhanced biological phosphorus removal.</title>
        <authorList>
            <person name="Kristiansen R."/>
            <person name="Nguyen H.T.T."/>
            <person name="Saunders A.M."/>
            <person name="Nielsen J.L."/>
            <person name="Wimmer R."/>
            <person name="Le V.Q."/>
            <person name="McIlroy S.J."/>
            <person name="Petrovski S."/>
            <person name="Seviour R.J."/>
            <person name="Calteau A."/>
            <person name="Nielsen K.L."/>
            <person name="Nielsen P.H."/>
        </authorList>
    </citation>
    <scope>NUCLEOTIDE SEQUENCE [LARGE SCALE GENOMIC DNA]</scope>
    <source>
        <strain evidence="3 4">Ben110</strain>
    </source>
</reference>
<evidence type="ECO:0000313" key="3">
    <source>
        <dbReference type="EMBL" id="CCH73352.1"/>
    </source>
</evidence>
<keyword evidence="4" id="KW-1185">Reference proteome</keyword>
<dbReference type="SMART" id="SM00422">
    <property type="entry name" value="HTH_MERR"/>
    <property type="match status" value="1"/>
</dbReference>
<accession>W6JW90</accession>
<dbReference type="Pfam" id="PF13411">
    <property type="entry name" value="MerR_1"/>
    <property type="match status" value="1"/>
</dbReference>
<organism evidence="3 4">
    <name type="scientific">Nostocoides australiense Ben110</name>
    <dbReference type="NCBI Taxonomy" id="1193182"/>
    <lineage>
        <taxon>Bacteria</taxon>
        <taxon>Bacillati</taxon>
        <taxon>Actinomycetota</taxon>
        <taxon>Actinomycetes</taxon>
        <taxon>Micrococcales</taxon>
        <taxon>Intrasporangiaceae</taxon>
        <taxon>Nostocoides</taxon>
    </lineage>
</organism>
<dbReference type="Gene3D" id="1.10.1660.10">
    <property type="match status" value="1"/>
</dbReference>
<dbReference type="InterPro" id="IPR009061">
    <property type="entry name" value="DNA-bd_dom_put_sf"/>
</dbReference>
<feature type="domain" description="HTH merR-type" evidence="2">
    <location>
        <begin position="27"/>
        <end position="79"/>
    </location>
</feature>
<dbReference type="PANTHER" id="PTHR30204:SF89">
    <property type="entry name" value="HTH MERR-TYPE DOMAIN-CONTAINING PROTEIN"/>
    <property type="match status" value="1"/>
</dbReference>
<dbReference type="PROSITE" id="PS50937">
    <property type="entry name" value="HTH_MERR_2"/>
    <property type="match status" value="1"/>
</dbReference>
<keyword evidence="1" id="KW-0238">DNA-binding</keyword>
<comment type="caution">
    <text evidence="3">The sequence shown here is derived from an EMBL/GenBank/DDBJ whole genome shotgun (WGS) entry which is preliminary data.</text>
</comment>
<evidence type="ECO:0000259" key="2">
    <source>
        <dbReference type="PROSITE" id="PS50937"/>
    </source>
</evidence>
<evidence type="ECO:0000313" key="4">
    <source>
        <dbReference type="Proteomes" id="UP000035763"/>
    </source>
</evidence>
<dbReference type="STRING" id="1193182.BN11_2610006"/>
<proteinExistence type="predicted"/>
<dbReference type="Proteomes" id="UP000035763">
    <property type="component" value="Unassembled WGS sequence"/>
</dbReference>
<dbReference type="SUPFAM" id="SSF46955">
    <property type="entry name" value="Putative DNA-binding domain"/>
    <property type="match status" value="1"/>
</dbReference>
<dbReference type="GO" id="GO:0003677">
    <property type="term" value="F:DNA binding"/>
    <property type="evidence" value="ECO:0007669"/>
    <property type="project" value="UniProtKB-KW"/>
</dbReference>
<evidence type="ECO:0000256" key="1">
    <source>
        <dbReference type="ARBA" id="ARBA00023125"/>
    </source>
</evidence>
<dbReference type="RefSeq" id="WP_048698890.1">
    <property type="nucleotide sequence ID" value="NZ_HG764815.1"/>
</dbReference>
<dbReference type="GO" id="GO:0003700">
    <property type="term" value="F:DNA-binding transcription factor activity"/>
    <property type="evidence" value="ECO:0007669"/>
    <property type="project" value="InterPro"/>
</dbReference>
<sequence length="228" mass="24400">MPARGQRIGAVLAQLTPDYPDLTISKLRFLEAEGLVEPERAPSGYRLYAPADIERVRFILTAQRDRFWPLKVIKDNLDAMDRGLTVDAGTSAVPTPPQVTADPAVPRADDLVADEQPAPRLQATELAAATGAGRTLIDELVSFGLLRPDKQGYFAGESARIVAAAHDLGGFGIEARHLRVFRTAAEREVGLVDYAAAGAGRPDPAAIAAACLALHTALVKDELSRREA</sequence>